<protein>
    <submittedName>
        <fullName evidence="2">Aspartyl protease family protein</fullName>
    </submittedName>
</protein>
<feature type="transmembrane region" description="Helical" evidence="1">
    <location>
        <begin position="38"/>
        <end position="56"/>
    </location>
</feature>
<dbReference type="AlphaFoldDB" id="A0A7W9BJC1"/>
<proteinExistence type="predicted"/>
<dbReference type="EMBL" id="JACIJM010000003">
    <property type="protein sequence ID" value="MBB5721617.1"/>
    <property type="molecule type" value="Genomic_DNA"/>
</dbReference>
<dbReference type="CDD" id="cd05483">
    <property type="entry name" value="retropepsin_like_bacteria"/>
    <property type="match status" value="1"/>
</dbReference>
<evidence type="ECO:0000256" key="1">
    <source>
        <dbReference type="SAM" id="Phobius"/>
    </source>
</evidence>
<feature type="transmembrane region" description="Helical" evidence="1">
    <location>
        <begin position="6"/>
        <end position="26"/>
    </location>
</feature>
<dbReference type="SUPFAM" id="SSF50630">
    <property type="entry name" value="Acid proteases"/>
    <property type="match status" value="1"/>
</dbReference>
<keyword evidence="1" id="KW-1133">Transmembrane helix</keyword>
<gene>
    <name evidence="2" type="ORF">FHS72_001229</name>
</gene>
<sequence length="191" mass="20405">MNTDQIIQLAYLGLLGAAIVGSYIFANKSNLGKVAQQAAIWGMIFVGVIAAAGLWGDISRDIAPRQSIAGSEIVLPRANDGHYYVTLDVNGTDVDFVVDTGASQVVLTQDDARRIGFAPDDLRYLGIARTANGQVRTAAVKLDQVTLGPYTDTGLRATVNEGQMDMSLLGMTYLGLYDSISITDGKFILSR</sequence>
<dbReference type="RefSeq" id="WP_183527119.1">
    <property type="nucleotide sequence ID" value="NZ_JACIJM010000003.1"/>
</dbReference>
<name>A0A7W9BJC1_9RHOB</name>
<keyword evidence="3" id="KW-1185">Reference proteome</keyword>
<organism evidence="2 3">
    <name type="scientific">Yoonia ponticola</name>
    <dbReference type="NCBI Taxonomy" id="1524255"/>
    <lineage>
        <taxon>Bacteria</taxon>
        <taxon>Pseudomonadati</taxon>
        <taxon>Pseudomonadota</taxon>
        <taxon>Alphaproteobacteria</taxon>
        <taxon>Rhodobacterales</taxon>
        <taxon>Paracoccaceae</taxon>
        <taxon>Yoonia</taxon>
    </lineage>
</organism>
<keyword evidence="2" id="KW-0645">Protease</keyword>
<accession>A0A7W9BJC1</accession>
<dbReference type="InterPro" id="IPR011969">
    <property type="entry name" value="Clan_AA_Asp_peptidase_C"/>
</dbReference>
<reference evidence="2 3" key="1">
    <citation type="submission" date="2020-08" db="EMBL/GenBank/DDBJ databases">
        <title>Genomic Encyclopedia of Type Strains, Phase IV (KMG-IV): sequencing the most valuable type-strain genomes for metagenomic binning, comparative biology and taxonomic classification.</title>
        <authorList>
            <person name="Goeker M."/>
        </authorList>
    </citation>
    <scope>NUCLEOTIDE SEQUENCE [LARGE SCALE GENOMIC DNA]</scope>
    <source>
        <strain evidence="2 3">DSM 101064</strain>
    </source>
</reference>
<dbReference type="Pfam" id="PF13975">
    <property type="entry name" value="gag-asp_proteas"/>
    <property type="match status" value="1"/>
</dbReference>
<dbReference type="GO" id="GO:0008233">
    <property type="term" value="F:peptidase activity"/>
    <property type="evidence" value="ECO:0007669"/>
    <property type="project" value="UniProtKB-KW"/>
</dbReference>
<keyword evidence="1" id="KW-0812">Transmembrane</keyword>
<dbReference type="Proteomes" id="UP000535415">
    <property type="component" value="Unassembled WGS sequence"/>
</dbReference>
<evidence type="ECO:0000313" key="3">
    <source>
        <dbReference type="Proteomes" id="UP000535415"/>
    </source>
</evidence>
<dbReference type="NCBIfam" id="TIGR02281">
    <property type="entry name" value="clan_AA_DTGA"/>
    <property type="match status" value="1"/>
</dbReference>
<dbReference type="GO" id="GO:0006508">
    <property type="term" value="P:proteolysis"/>
    <property type="evidence" value="ECO:0007669"/>
    <property type="project" value="UniProtKB-KW"/>
</dbReference>
<evidence type="ECO:0000313" key="2">
    <source>
        <dbReference type="EMBL" id="MBB5721617.1"/>
    </source>
</evidence>
<dbReference type="InterPro" id="IPR021109">
    <property type="entry name" value="Peptidase_aspartic_dom_sf"/>
</dbReference>
<comment type="caution">
    <text evidence="2">The sequence shown here is derived from an EMBL/GenBank/DDBJ whole genome shotgun (WGS) entry which is preliminary data.</text>
</comment>
<keyword evidence="1" id="KW-0472">Membrane</keyword>
<dbReference type="Gene3D" id="2.40.70.10">
    <property type="entry name" value="Acid Proteases"/>
    <property type="match status" value="1"/>
</dbReference>
<dbReference type="InterPro" id="IPR034122">
    <property type="entry name" value="Retropepsin-like_bacterial"/>
</dbReference>
<keyword evidence="2" id="KW-0378">Hydrolase</keyword>